<feature type="region of interest" description="Disordered" evidence="2">
    <location>
        <begin position="107"/>
        <end position="126"/>
    </location>
</feature>
<dbReference type="Gene3D" id="3.40.50.720">
    <property type="entry name" value="NAD(P)-binding Rossmann-like Domain"/>
    <property type="match status" value="1"/>
</dbReference>
<proteinExistence type="predicted"/>
<dbReference type="InterPro" id="IPR036291">
    <property type="entry name" value="NAD(P)-bd_dom_sf"/>
</dbReference>
<feature type="compositionally biased region" description="Low complexity" evidence="2">
    <location>
        <begin position="1"/>
        <end position="14"/>
    </location>
</feature>
<feature type="region of interest" description="Disordered" evidence="2">
    <location>
        <begin position="1"/>
        <end position="20"/>
    </location>
</feature>
<dbReference type="PANTHER" id="PTHR43157:SF22">
    <property type="entry name" value="SHORT-CHAIN DEHYDROGENASE_REDUCTASE PHMF"/>
    <property type="match status" value="1"/>
</dbReference>
<protein>
    <submittedName>
        <fullName evidence="3">Uncharacterized protein</fullName>
    </submittedName>
</protein>
<evidence type="ECO:0000313" key="4">
    <source>
        <dbReference type="Proteomes" id="UP001303760"/>
    </source>
</evidence>
<reference evidence="3" key="2">
    <citation type="submission" date="2023-05" db="EMBL/GenBank/DDBJ databases">
        <authorList>
            <consortium name="Lawrence Berkeley National Laboratory"/>
            <person name="Steindorff A."/>
            <person name="Hensen N."/>
            <person name="Bonometti L."/>
            <person name="Westerberg I."/>
            <person name="Brannstrom I.O."/>
            <person name="Guillou S."/>
            <person name="Cros-Aarteil S."/>
            <person name="Calhoun S."/>
            <person name="Haridas S."/>
            <person name="Kuo A."/>
            <person name="Mondo S."/>
            <person name="Pangilinan J."/>
            <person name="Riley R."/>
            <person name="Labutti K."/>
            <person name="Andreopoulos B."/>
            <person name="Lipzen A."/>
            <person name="Chen C."/>
            <person name="Yanf M."/>
            <person name="Daum C."/>
            <person name="Ng V."/>
            <person name="Clum A."/>
            <person name="Ohm R."/>
            <person name="Martin F."/>
            <person name="Silar P."/>
            <person name="Natvig D."/>
            <person name="Lalanne C."/>
            <person name="Gautier V."/>
            <person name="Ament-Velasquez S.L."/>
            <person name="Kruys A."/>
            <person name="Hutchinson M.I."/>
            <person name="Powell A.J."/>
            <person name="Barry K."/>
            <person name="Miller A.N."/>
            <person name="Grigoriev I.V."/>
            <person name="Debuchy R."/>
            <person name="Gladieux P."/>
            <person name="Thoren M.H."/>
            <person name="Johannesson H."/>
        </authorList>
    </citation>
    <scope>NUCLEOTIDE SEQUENCE</scope>
    <source>
        <strain evidence="3">CBS 532.94</strain>
    </source>
</reference>
<reference evidence="3" key="1">
    <citation type="journal article" date="2023" name="Mol. Phylogenet. Evol.">
        <title>Genome-scale phylogeny and comparative genomics of the fungal order Sordariales.</title>
        <authorList>
            <person name="Hensen N."/>
            <person name="Bonometti L."/>
            <person name="Westerberg I."/>
            <person name="Brannstrom I.O."/>
            <person name="Guillou S."/>
            <person name="Cros-Aarteil S."/>
            <person name="Calhoun S."/>
            <person name="Haridas S."/>
            <person name="Kuo A."/>
            <person name="Mondo S."/>
            <person name="Pangilinan J."/>
            <person name="Riley R."/>
            <person name="LaButti K."/>
            <person name="Andreopoulos B."/>
            <person name="Lipzen A."/>
            <person name="Chen C."/>
            <person name="Yan M."/>
            <person name="Daum C."/>
            <person name="Ng V."/>
            <person name="Clum A."/>
            <person name="Steindorff A."/>
            <person name="Ohm R.A."/>
            <person name="Martin F."/>
            <person name="Silar P."/>
            <person name="Natvig D.O."/>
            <person name="Lalanne C."/>
            <person name="Gautier V."/>
            <person name="Ament-Velasquez S.L."/>
            <person name="Kruys A."/>
            <person name="Hutchinson M.I."/>
            <person name="Powell A.J."/>
            <person name="Barry K."/>
            <person name="Miller A.N."/>
            <person name="Grigoriev I.V."/>
            <person name="Debuchy R."/>
            <person name="Gladieux P."/>
            <person name="Hiltunen Thoren M."/>
            <person name="Johannesson H."/>
        </authorList>
    </citation>
    <scope>NUCLEOTIDE SEQUENCE</scope>
    <source>
        <strain evidence="3">CBS 532.94</strain>
    </source>
</reference>
<evidence type="ECO:0000256" key="1">
    <source>
        <dbReference type="ARBA" id="ARBA00023002"/>
    </source>
</evidence>
<keyword evidence="1" id="KW-0560">Oxidoreductase</keyword>
<dbReference type="EMBL" id="MU860392">
    <property type="protein sequence ID" value="KAK4234271.1"/>
    <property type="molecule type" value="Genomic_DNA"/>
</dbReference>
<evidence type="ECO:0000313" key="3">
    <source>
        <dbReference type="EMBL" id="KAK4234271.1"/>
    </source>
</evidence>
<feature type="compositionally biased region" description="Low complexity" evidence="2">
    <location>
        <begin position="108"/>
        <end position="126"/>
    </location>
</feature>
<dbReference type="GO" id="GO:0016491">
    <property type="term" value="F:oxidoreductase activity"/>
    <property type="evidence" value="ECO:0007669"/>
    <property type="project" value="UniProtKB-KW"/>
</dbReference>
<organism evidence="3 4">
    <name type="scientific">Achaetomium macrosporum</name>
    <dbReference type="NCBI Taxonomy" id="79813"/>
    <lineage>
        <taxon>Eukaryota</taxon>
        <taxon>Fungi</taxon>
        <taxon>Dikarya</taxon>
        <taxon>Ascomycota</taxon>
        <taxon>Pezizomycotina</taxon>
        <taxon>Sordariomycetes</taxon>
        <taxon>Sordariomycetidae</taxon>
        <taxon>Sordariales</taxon>
        <taxon>Chaetomiaceae</taxon>
        <taxon>Achaetomium</taxon>
    </lineage>
</organism>
<dbReference type="PANTHER" id="PTHR43157">
    <property type="entry name" value="PHOSPHATIDYLINOSITOL-GLYCAN BIOSYNTHESIS CLASS F PROTEIN-RELATED"/>
    <property type="match status" value="1"/>
</dbReference>
<dbReference type="Proteomes" id="UP001303760">
    <property type="component" value="Unassembled WGS sequence"/>
</dbReference>
<dbReference type="AlphaFoldDB" id="A0AAN7H4B8"/>
<accession>A0AAN7H4B8</accession>
<name>A0AAN7H4B8_9PEZI</name>
<sequence>MLDSSNNSTNNIITAREKPGGPPLELGVLGKHCWAVNHPPADPTVSFAGKTVLVTGTNTGLGFEAAVKYAALGASRLILGVRSADKGEAAKQHIAFVQAVARATWTATSSPGGTEGQQQQQQEQQPEVIVHAVYPSQCKTDLGRQYGLMSEILMALSGPLFPHRRTGDAVLGERDGPVTREPRPILISGTMISCTPGKDETVMRQAWDEIFKVIVVAEPDLQLILAGHS</sequence>
<dbReference type="SUPFAM" id="SSF51735">
    <property type="entry name" value="NAD(P)-binding Rossmann-fold domains"/>
    <property type="match status" value="1"/>
</dbReference>
<keyword evidence="4" id="KW-1185">Reference proteome</keyword>
<gene>
    <name evidence="3" type="ORF">C8A03DRAFT_37961</name>
</gene>
<evidence type="ECO:0000256" key="2">
    <source>
        <dbReference type="SAM" id="MobiDB-lite"/>
    </source>
</evidence>
<comment type="caution">
    <text evidence="3">The sequence shown here is derived from an EMBL/GenBank/DDBJ whole genome shotgun (WGS) entry which is preliminary data.</text>
</comment>